<keyword evidence="3 4" id="KW-0326">Glycosidase</keyword>
<dbReference type="KEGG" id="pmrn:116952365"/>
<evidence type="ECO:0000259" key="7">
    <source>
        <dbReference type="Pfam" id="PF01055"/>
    </source>
</evidence>
<feature type="region of interest" description="Disordered" evidence="5">
    <location>
        <begin position="127"/>
        <end position="157"/>
    </location>
</feature>
<evidence type="ECO:0000256" key="2">
    <source>
        <dbReference type="ARBA" id="ARBA00022801"/>
    </source>
</evidence>
<accession>A0AAJ7XAZ5</accession>
<gene>
    <name evidence="10" type="primary">LOC116952365</name>
</gene>
<feature type="region of interest" description="Disordered" evidence="5">
    <location>
        <begin position="726"/>
        <end position="758"/>
    </location>
</feature>
<evidence type="ECO:0000256" key="5">
    <source>
        <dbReference type="SAM" id="MobiDB-lite"/>
    </source>
</evidence>
<organism evidence="9 10">
    <name type="scientific">Petromyzon marinus</name>
    <name type="common">Sea lamprey</name>
    <dbReference type="NCBI Taxonomy" id="7757"/>
    <lineage>
        <taxon>Eukaryota</taxon>
        <taxon>Metazoa</taxon>
        <taxon>Chordata</taxon>
        <taxon>Craniata</taxon>
        <taxon>Vertebrata</taxon>
        <taxon>Cyclostomata</taxon>
        <taxon>Hyperoartia</taxon>
        <taxon>Petromyzontiformes</taxon>
        <taxon>Petromyzontidae</taxon>
        <taxon>Petromyzon</taxon>
    </lineage>
</organism>
<evidence type="ECO:0000259" key="8">
    <source>
        <dbReference type="Pfam" id="PF21365"/>
    </source>
</evidence>
<keyword evidence="6" id="KW-0812">Transmembrane</keyword>
<evidence type="ECO:0000256" key="1">
    <source>
        <dbReference type="ARBA" id="ARBA00007806"/>
    </source>
</evidence>
<evidence type="ECO:0000256" key="4">
    <source>
        <dbReference type="RuleBase" id="RU361185"/>
    </source>
</evidence>
<feature type="compositionally biased region" description="Low complexity" evidence="5">
    <location>
        <begin position="744"/>
        <end position="754"/>
    </location>
</feature>
<dbReference type="RefSeq" id="XP_032827542.1">
    <property type="nucleotide sequence ID" value="XM_032971651.1"/>
</dbReference>
<dbReference type="InterPro" id="IPR017853">
    <property type="entry name" value="GH"/>
</dbReference>
<evidence type="ECO:0000313" key="10">
    <source>
        <dbReference type="RefSeq" id="XP_032827542.1"/>
    </source>
</evidence>
<protein>
    <submittedName>
        <fullName evidence="10">Myogenesis-regulating glycosidase-like</fullName>
    </submittedName>
</protein>
<dbReference type="InterPro" id="IPR048395">
    <property type="entry name" value="Glyco_hydro_31_C"/>
</dbReference>
<keyword evidence="6" id="KW-1133">Transmembrane helix</keyword>
<keyword evidence="6" id="KW-0472">Membrane</keyword>
<evidence type="ECO:0000256" key="3">
    <source>
        <dbReference type="ARBA" id="ARBA00023295"/>
    </source>
</evidence>
<evidence type="ECO:0000256" key="6">
    <source>
        <dbReference type="SAM" id="Phobius"/>
    </source>
</evidence>
<dbReference type="Gene3D" id="3.20.20.80">
    <property type="entry name" value="Glycosidases"/>
    <property type="match status" value="1"/>
</dbReference>
<dbReference type="GO" id="GO:0004553">
    <property type="term" value="F:hydrolase activity, hydrolyzing O-glycosyl compounds"/>
    <property type="evidence" value="ECO:0007669"/>
    <property type="project" value="InterPro"/>
</dbReference>
<dbReference type="SUPFAM" id="SSF51011">
    <property type="entry name" value="Glycosyl hydrolase domain"/>
    <property type="match status" value="1"/>
</dbReference>
<keyword evidence="2 4" id="KW-0378">Hydrolase</keyword>
<dbReference type="CDD" id="cd06592">
    <property type="entry name" value="GH31_NET37"/>
    <property type="match status" value="1"/>
</dbReference>
<dbReference type="SUPFAM" id="SSF51445">
    <property type="entry name" value="(Trans)glycosidases"/>
    <property type="match status" value="1"/>
</dbReference>
<dbReference type="PANTHER" id="PTHR43053">
    <property type="entry name" value="GLYCOSIDASE FAMILY 31"/>
    <property type="match status" value="1"/>
</dbReference>
<dbReference type="InterPro" id="IPR050985">
    <property type="entry name" value="Alpha-glycosidase_related"/>
</dbReference>
<keyword evidence="9" id="KW-1185">Reference proteome</keyword>
<dbReference type="AlphaFoldDB" id="A0AAJ7XAZ5"/>
<comment type="similarity">
    <text evidence="1 4">Belongs to the glycosyl hydrolase 31 family.</text>
</comment>
<evidence type="ECO:0000313" key="9">
    <source>
        <dbReference type="Proteomes" id="UP001318040"/>
    </source>
</evidence>
<name>A0AAJ7XAZ5_PETMA</name>
<dbReference type="Pfam" id="PF01055">
    <property type="entry name" value="Glyco_hydro_31_2nd"/>
    <property type="match status" value="1"/>
</dbReference>
<dbReference type="InterPro" id="IPR013780">
    <property type="entry name" value="Glyco_hydro_b"/>
</dbReference>
<reference evidence="10" key="1">
    <citation type="submission" date="2025-08" db="UniProtKB">
        <authorList>
            <consortium name="RefSeq"/>
        </authorList>
    </citation>
    <scope>IDENTIFICATION</scope>
    <source>
        <tissue evidence="10">Sperm</tissue>
    </source>
</reference>
<sequence length="855" mass="89282">MSQGGGGGGGGGGSAALSSGGAMYHVVPGGAGPPTVSGLCRRRPPSRQPRVRVALALGAVALVAAAVATWATYAASVRAAGERAVGRLVLSTGGLTLRGAGAGDSKPALRVAFGKQQARVTLGTLGSGCVRGSNRRTPADDADDDGGDKGDDGSYSYDNSWPVDDGECVHGESADAKVSVKKIDIGAAAAAASAAAAAPGNAGDASRPPAECYGVTWTASRPGVALEDCVVLGDALWYGGAQMRVQRWPLEFGSTGREPVAYVPEDIYSFRDRFGAVMERYWLSSRGAYIFVADDVPLYVSWSTVGAGAGEEKVLCLRAQYGPDGPYCAPSNASRAFLSYELCVAGDARAAHALASSRHLGAPSAPPDERMVRCPVWSTWALHKRRLSQAKVVALAEAVVQHGFNHSHLQVDDGYEAAGRYGDYAFDGRKFPDPAAMVRDLRSRLGFRLVLWVHPFVNYDAEAFRAGVAKGLFVRTAASNAGGGAGGGSTPALVRWWRGVATVLDVTNPAAVDAFVNRTLRGRLAVALGFDSFKFDGGEVSYLPRDCARTHAGLANPAWFSARYATLARHFGPLAEVRVAFRTHGLAAFVRMADRASVWGHELGLRSLIPTALAFGLLGYPYVLPDTIGGNAYGAAGAAPASRAGVRAAEPGGEADGDSDGVAIPERELYIRWLELSAFMPAMQFSVPPWLYDEEVVAIARKFTALREEVVAPIVMAVARAAAQAGGAATSSSNNSNDIGGRGTTSSSKSSPTSFSPPTPMIARPVWWAAPRDRTALRLDSEFLLGDAMLVAPVLEAGARARDVYLPAGTWCARMGGGGGAGGVASGGGRCHPGQKWLRNFEVALDEVAYFVRKS</sequence>
<dbReference type="Proteomes" id="UP001318040">
    <property type="component" value="Chromosome 46"/>
</dbReference>
<dbReference type="PANTHER" id="PTHR43053:SF4">
    <property type="entry name" value="MYOGENESIS-REGULATING GLYCOSIDASE"/>
    <property type="match status" value="1"/>
</dbReference>
<dbReference type="Pfam" id="PF21365">
    <property type="entry name" value="Glyco_hydro_31_3rd"/>
    <property type="match status" value="1"/>
</dbReference>
<proteinExistence type="inferred from homology"/>
<feature type="transmembrane region" description="Helical" evidence="6">
    <location>
        <begin position="51"/>
        <end position="73"/>
    </location>
</feature>
<feature type="domain" description="Glycoside hydrolase family 31 TIM barrel" evidence="7">
    <location>
        <begin position="382"/>
        <end position="709"/>
    </location>
</feature>
<dbReference type="InterPro" id="IPR000322">
    <property type="entry name" value="Glyco_hydro_31_TIM"/>
</dbReference>
<feature type="domain" description="Glycosyl hydrolase family 31 C-terminal" evidence="8">
    <location>
        <begin position="762"/>
        <end position="853"/>
    </location>
</feature>
<dbReference type="GO" id="GO:0005975">
    <property type="term" value="P:carbohydrate metabolic process"/>
    <property type="evidence" value="ECO:0007669"/>
    <property type="project" value="InterPro"/>
</dbReference>
<dbReference type="Gene3D" id="2.60.40.1180">
    <property type="entry name" value="Golgi alpha-mannosidase II"/>
    <property type="match status" value="1"/>
</dbReference>